<protein>
    <submittedName>
        <fullName evidence="1">Uncharacterized protein</fullName>
    </submittedName>
</protein>
<evidence type="ECO:0000313" key="1">
    <source>
        <dbReference type="EMBL" id="CDW21882.1"/>
    </source>
</evidence>
<dbReference type="AlphaFoldDB" id="A0A0K2T8J5"/>
<organism evidence="1">
    <name type="scientific">Lepeophtheirus salmonis</name>
    <name type="common">Salmon louse</name>
    <name type="synonym">Caligus salmonis</name>
    <dbReference type="NCBI Taxonomy" id="72036"/>
    <lineage>
        <taxon>Eukaryota</taxon>
        <taxon>Metazoa</taxon>
        <taxon>Ecdysozoa</taxon>
        <taxon>Arthropoda</taxon>
        <taxon>Crustacea</taxon>
        <taxon>Multicrustacea</taxon>
        <taxon>Hexanauplia</taxon>
        <taxon>Copepoda</taxon>
        <taxon>Siphonostomatoida</taxon>
        <taxon>Caligidae</taxon>
        <taxon>Lepeophtheirus</taxon>
    </lineage>
</organism>
<accession>A0A0K2T8J5</accession>
<dbReference type="EMBL" id="HACA01004521">
    <property type="protein sequence ID" value="CDW21882.1"/>
    <property type="molecule type" value="Transcribed_RNA"/>
</dbReference>
<proteinExistence type="predicted"/>
<reference evidence="1" key="1">
    <citation type="submission" date="2014-05" db="EMBL/GenBank/DDBJ databases">
        <authorList>
            <person name="Chronopoulou M."/>
        </authorList>
    </citation>
    <scope>NUCLEOTIDE SEQUENCE</scope>
    <source>
        <tissue evidence="1">Whole organism</tissue>
    </source>
</reference>
<feature type="non-terminal residue" evidence="1">
    <location>
        <position position="1"/>
    </location>
</feature>
<sequence>VLEPEEIHRHSQLLGVVELERIWGLLQLSVAYEFDIIPVCRELFGHLELEGIYGDLQLF</sequence>
<name>A0A0K2T8J5_LEPSM</name>